<accession>A0A8H6XB21</accession>
<dbReference type="EMBL" id="JACAZH010000035">
    <property type="protein sequence ID" value="KAF7337219.1"/>
    <property type="molecule type" value="Genomic_DNA"/>
</dbReference>
<name>A0A8H6XB21_9AGAR</name>
<dbReference type="Proteomes" id="UP000623467">
    <property type="component" value="Unassembled WGS sequence"/>
</dbReference>
<evidence type="ECO:0000313" key="2">
    <source>
        <dbReference type="Proteomes" id="UP000623467"/>
    </source>
</evidence>
<dbReference type="AlphaFoldDB" id="A0A8H6XB21"/>
<gene>
    <name evidence="1" type="ORF">MSAN_02274300</name>
</gene>
<sequence length="177" mass="18749">MDPQAEAEPEFSLVSTNNTEWASYAGAFWPHASPVFLSNLTTMDPQAESDPEFSLASTNNAEWASYAGAFRPQASGAFTRNIINHYHISGGVGGRGGDARGTGGGGGAGHGPTVYFGEPPQETLSPFRTIRLGDLNLIKEIRFDGQNCAGTAQKRNGGETPQYISRFGTRISCSSTA</sequence>
<dbReference type="OrthoDB" id="10516995at2759"/>
<evidence type="ECO:0000313" key="1">
    <source>
        <dbReference type="EMBL" id="KAF7337219.1"/>
    </source>
</evidence>
<protein>
    <submittedName>
        <fullName evidence="1">Uncharacterized protein</fullName>
    </submittedName>
</protein>
<keyword evidence="2" id="KW-1185">Reference proteome</keyword>
<reference evidence="1" key="1">
    <citation type="submission" date="2020-05" db="EMBL/GenBank/DDBJ databases">
        <title>Mycena genomes resolve the evolution of fungal bioluminescence.</title>
        <authorList>
            <person name="Tsai I.J."/>
        </authorList>
    </citation>
    <scope>NUCLEOTIDE SEQUENCE</scope>
    <source>
        <strain evidence="1">160909Yilan</strain>
    </source>
</reference>
<proteinExistence type="predicted"/>
<comment type="caution">
    <text evidence="1">The sequence shown here is derived from an EMBL/GenBank/DDBJ whole genome shotgun (WGS) entry which is preliminary data.</text>
</comment>
<organism evidence="1 2">
    <name type="scientific">Mycena sanguinolenta</name>
    <dbReference type="NCBI Taxonomy" id="230812"/>
    <lineage>
        <taxon>Eukaryota</taxon>
        <taxon>Fungi</taxon>
        <taxon>Dikarya</taxon>
        <taxon>Basidiomycota</taxon>
        <taxon>Agaricomycotina</taxon>
        <taxon>Agaricomycetes</taxon>
        <taxon>Agaricomycetidae</taxon>
        <taxon>Agaricales</taxon>
        <taxon>Marasmiineae</taxon>
        <taxon>Mycenaceae</taxon>
        <taxon>Mycena</taxon>
    </lineage>
</organism>